<dbReference type="HOGENOM" id="CLU_1319007_0_0_3"/>
<dbReference type="STRING" id="1173020.Cha6605_0825"/>
<dbReference type="AlphaFoldDB" id="K9UCB3"/>
<gene>
    <name evidence="1" type="ORF">Cha6605_0825</name>
</gene>
<dbReference type="Proteomes" id="UP000010366">
    <property type="component" value="Chromosome"/>
</dbReference>
<sequence length="208" mass="24429">MGSAHPTFLMEDDFLDSIEARPFYQIIQRKYQDKVARRSGVSYMNHIREGAFIVRSIYGNDRDLIEAFCLHPLFQNDKLLSQLLADTSDDLALISPRAIVLGMEYRRIANSYTIKNKIRNPESIEIGSIDKVHKMLVADKIQNKKDFMKYIYRKHARPSYQKVSQHGLQYFNSWLDRLSVSQDMYDRVVGWVEQSETQQHQSRSKFKT</sequence>
<proteinExistence type="predicted"/>
<keyword evidence="2" id="KW-1185">Reference proteome</keyword>
<organism evidence="1 2">
    <name type="scientific">Chamaesiphon minutus (strain ATCC 27169 / PCC 6605)</name>
    <dbReference type="NCBI Taxonomy" id="1173020"/>
    <lineage>
        <taxon>Bacteria</taxon>
        <taxon>Bacillati</taxon>
        <taxon>Cyanobacteriota</taxon>
        <taxon>Cyanophyceae</taxon>
        <taxon>Gomontiellales</taxon>
        <taxon>Chamaesiphonaceae</taxon>
        <taxon>Chamaesiphon</taxon>
    </lineage>
</organism>
<dbReference type="eggNOG" id="ENOG5034AUU">
    <property type="taxonomic scope" value="Bacteria"/>
</dbReference>
<protein>
    <submittedName>
        <fullName evidence="1">Uncharacterized protein</fullName>
    </submittedName>
</protein>
<reference evidence="1 2" key="1">
    <citation type="submission" date="2012-05" db="EMBL/GenBank/DDBJ databases">
        <title>Finished chromosome of genome of Chamaesiphon sp. PCC 6605.</title>
        <authorList>
            <consortium name="US DOE Joint Genome Institute"/>
            <person name="Gugger M."/>
            <person name="Coursin T."/>
            <person name="Rippka R."/>
            <person name="Tandeau De Marsac N."/>
            <person name="Huntemann M."/>
            <person name="Wei C.-L."/>
            <person name="Han J."/>
            <person name="Detter J.C."/>
            <person name="Han C."/>
            <person name="Tapia R."/>
            <person name="Chen A."/>
            <person name="Kyrpides N."/>
            <person name="Mavromatis K."/>
            <person name="Markowitz V."/>
            <person name="Szeto E."/>
            <person name="Ivanova N."/>
            <person name="Pagani I."/>
            <person name="Pati A."/>
            <person name="Goodwin L."/>
            <person name="Nordberg H.P."/>
            <person name="Cantor M.N."/>
            <person name="Hua S.X."/>
            <person name="Woyke T."/>
            <person name="Kerfeld C.A."/>
        </authorList>
    </citation>
    <scope>NUCLEOTIDE SEQUENCE [LARGE SCALE GENOMIC DNA]</scope>
    <source>
        <strain evidence="2">ATCC 27169 / PCC 6605</strain>
    </source>
</reference>
<dbReference type="KEGG" id="cmp:Cha6605_0825"/>
<evidence type="ECO:0000313" key="2">
    <source>
        <dbReference type="Proteomes" id="UP000010366"/>
    </source>
</evidence>
<name>K9UCB3_CHAP6</name>
<accession>K9UCB3</accession>
<evidence type="ECO:0000313" key="1">
    <source>
        <dbReference type="EMBL" id="AFY92086.1"/>
    </source>
</evidence>
<dbReference type="EMBL" id="CP003600">
    <property type="protein sequence ID" value="AFY92086.1"/>
    <property type="molecule type" value="Genomic_DNA"/>
</dbReference>